<feature type="domain" description="CNNM transmembrane" evidence="15">
    <location>
        <begin position="314"/>
        <end position="493"/>
    </location>
</feature>
<keyword evidence="17" id="KW-1185">Reference proteome</keyword>
<dbReference type="InterPro" id="IPR018490">
    <property type="entry name" value="cNMP-bd_dom_sf"/>
</dbReference>
<evidence type="ECO:0000256" key="11">
    <source>
        <dbReference type="PROSITE-ProRule" id="PRU01193"/>
    </source>
</evidence>
<evidence type="ECO:0000313" key="17">
    <source>
        <dbReference type="Proteomes" id="UP000752696"/>
    </source>
</evidence>
<dbReference type="PROSITE" id="PS50042">
    <property type="entry name" value="CNMP_BINDING_3"/>
    <property type="match status" value="1"/>
</dbReference>
<feature type="transmembrane region" description="Helical" evidence="13">
    <location>
        <begin position="318"/>
        <end position="342"/>
    </location>
</feature>
<dbReference type="Gene3D" id="2.60.120.10">
    <property type="entry name" value="Jelly Rolls"/>
    <property type="match status" value="1"/>
</dbReference>
<feature type="compositionally biased region" description="Basic and acidic residues" evidence="12">
    <location>
        <begin position="887"/>
        <end position="903"/>
    </location>
</feature>
<keyword evidence="8" id="KW-0406">Ion transport</keyword>
<dbReference type="GO" id="GO:0022857">
    <property type="term" value="F:transmembrane transporter activity"/>
    <property type="evidence" value="ECO:0007669"/>
    <property type="project" value="TreeGrafter"/>
</dbReference>
<feature type="transmembrane region" description="Helical" evidence="13">
    <location>
        <begin position="403"/>
        <end position="421"/>
    </location>
</feature>
<keyword evidence="10 11" id="KW-0472">Membrane</keyword>
<reference evidence="16" key="1">
    <citation type="submission" date="2020-07" db="EMBL/GenBank/DDBJ databases">
        <authorList>
            <person name="Nazaruddin N."/>
        </authorList>
    </citation>
    <scope>NUCLEOTIDE SEQUENCE</scope>
</reference>
<keyword evidence="7 11" id="KW-1133">Transmembrane helix</keyword>
<name>A0A6V7GX43_9HYME</name>
<proteinExistence type="inferred from homology"/>
<feature type="region of interest" description="Disordered" evidence="12">
    <location>
        <begin position="871"/>
        <end position="924"/>
    </location>
</feature>
<organism evidence="16 17">
    <name type="scientific">Heterotrigona itama</name>
    <dbReference type="NCBI Taxonomy" id="395501"/>
    <lineage>
        <taxon>Eukaryota</taxon>
        <taxon>Metazoa</taxon>
        <taxon>Ecdysozoa</taxon>
        <taxon>Arthropoda</taxon>
        <taxon>Hexapoda</taxon>
        <taxon>Insecta</taxon>
        <taxon>Pterygota</taxon>
        <taxon>Neoptera</taxon>
        <taxon>Endopterygota</taxon>
        <taxon>Hymenoptera</taxon>
        <taxon>Apocrita</taxon>
        <taxon>Aculeata</taxon>
        <taxon>Apoidea</taxon>
        <taxon>Anthophila</taxon>
        <taxon>Apidae</taxon>
        <taxon>Heterotrigona</taxon>
    </lineage>
</organism>
<evidence type="ECO:0000256" key="12">
    <source>
        <dbReference type="SAM" id="MobiDB-lite"/>
    </source>
</evidence>
<dbReference type="OrthoDB" id="5353557at2759"/>
<sequence>MKLSRCTCRMMAQHVVCSSTPTALLLLVFVTSNLVSVNTFTKVKVSDNLNVKSVNVLIKKDPVAGENVSSSSGFLIEVLGTGLENNVSLRWSRTFDNCDSKNKLSAIWISPNGSRAIYKFDKVPNFKVTTIYFCLKIVSIFGEIWTNLGSNFTIRSPIQSKKYFRMRRANLLPSVNDDPKNLLTQEIHTDVFIEGLRIETSEKDPSYREDGIPEILAGSKTVIRLFGFGFTEDTWITFTDEPAKRGSICDKIKSNAFLMKNVRNNSATVDVVLPLGSPFYICVKQAVYGEQGSNLLLFKHQGTESWKTIYTYEKFLPLWLSILIILMCLTFSALFSGLNLGLMAMDRTELKILCNTGTEKEKQYARTIQPVRNHGNYLLCSILFSNVLVNSIFTILLDDLTSGLVAVICSTLAIVIFGEISPQAICSRHGLCIGAKTIYMTKLTMIITFPLSYPISKLLDFLLGEEIGNVYNRERLKELVRVTTGYNDLEKDEVNIIAGALELRKKTVTDVMTKIEDVYMLNYNAILDFETVSEIMKSGFSRIPVYEGVRTNIVTMLYIKDLAFVDPDDNMPLKTLCQFYQNPCNFIFEDVTLDIMFKQFKEGNKGHMAFVQRVNNEGEGDPFYEVIGLVTLEDVIEELIQAEIMDETDVFTDNRTKRRRQARHKIQDFTVFAEKKENQRIHISPQLTLAMFQYLSTTVDAFKPDTISETILRRLLKQDIIYHIKVKSREKARNDPAAVIYQQGKAVDYFVLILEGRVEVTVGKENMMFESGPFTYFGSQALTVNVGIAESPTNTNPQTVGSIQSINLDSMLRYTFVPDYTVRAVSEVFYVKIKRSLYLAAKRATLLERSQKDSLPGQEQFDDEVEKLLHSLDEDDRSMPESPVLPIDKEKENKNEKEKEKDNVQSPVHSATAPTSPAPVSASPVTHSKFISYSDHNGKLKNSPAKATIVINPSQTQAKLDLNTEILARQEANRAISAKKLIEDEERTNLLPKQEDS</sequence>
<keyword evidence="4" id="KW-1003">Cell membrane</keyword>
<accession>A0A6V7GX43</accession>
<feature type="domain" description="Cyclic nucleotide-binding" evidence="14">
    <location>
        <begin position="711"/>
        <end position="816"/>
    </location>
</feature>
<evidence type="ECO:0000256" key="10">
    <source>
        <dbReference type="ARBA" id="ARBA00023136"/>
    </source>
</evidence>
<dbReference type="Proteomes" id="UP000752696">
    <property type="component" value="Unassembled WGS sequence"/>
</dbReference>
<evidence type="ECO:0000256" key="4">
    <source>
        <dbReference type="ARBA" id="ARBA00022475"/>
    </source>
</evidence>
<evidence type="ECO:0000259" key="14">
    <source>
        <dbReference type="PROSITE" id="PS50042"/>
    </source>
</evidence>
<dbReference type="InterPro" id="IPR000595">
    <property type="entry name" value="cNMP-bd_dom"/>
</dbReference>
<dbReference type="FunFam" id="3.10.580.10:FF:000001">
    <property type="entry name" value="Putative metal transporter CNNM3 isoform 2"/>
    <property type="match status" value="1"/>
</dbReference>
<dbReference type="Gene3D" id="3.10.580.10">
    <property type="entry name" value="CBS-domain"/>
    <property type="match status" value="1"/>
</dbReference>
<keyword evidence="5 11" id="KW-0812">Transmembrane</keyword>
<keyword evidence="9" id="KW-0129">CBS domain</keyword>
<dbReference type="EMBL" id="CAJDYZ010001471">
    <property type="protein sequence ID" value="CAD1468894.1"/>
    <property type="molecule type" value="Genomic_DNA"/>
</dbReference>
<evidence type="ECO:0000259" key="15">
    <source>
        <dbReference type="PROSITE" id="PS51846"/>
    </source>
</evidence>
<dbReference type="SUPFAM" id="SSF54631">
    <property type="entry name" value="CBS-domain pair"/>
    <property type="match status" value="1"/>
</dbReference>
<keyword evidence="3" id="KW-0813">Transport</keyword>
<evidence type="ECO:0000256" key="9">
    <source>
        <dbReference type="ARBA" id="ARBA00023122"/>
    </source>
</evidence>
<dbReference type="Pfam" id="PF01595">
    <property type="entry name" value="CNNM"/>
    <property type="match status" value="1"/>
</dbReference>
<dbReference type="SUPFAM" id="SSF51206">
    <property type="entry name" value="cAMP-binding domain-like"/>
    <property type="match status" value="1"/>
</dbReference>
<evidence type="ECO:0000256" key="3">
    <source>
        <dbReference type="ARBA" id="ARBA00022448"/>
    </source>
</evidence>
<comment type="subcellular location">
    <subcellularLocation>
        <location evidence="1">Cell membrane</location>
        <topology evidence="1">Multi-pass membrane protein</topology>
    </subcellularLocation>
</comment>
<dbReference type="InterPro" id="IPR044751">
    <property type="entry name" value="Ion_transp-like_CBS"/>
</dbReference>
<evidence type="ECO:0000256" key="1">
    <source>
        <dbReference type="ARBA" id="ARBA00004651"/>
    </source>
</evidence>
<dbReference type="PROSITE" id="PS51846">
    <property type="entry name" value="CNNM"/>
    <property type="match status" value="1"/>
</dbReference>
<evidence type="ECO:0000256" key="7">
    <source>
        <dbReference type="ARBA" id="ARBA00022989"/>
    </source>
</evidence>
<dbReference type="InterPro" id="IPR046342">
    <property type="entry name" value="CBS_dom_sf"/>
</dbReference>
<dbReference type="GO" id="GO:0006811">
    <property type="term" value="P:monoatomic ion transport"/>
    <property type="evidence" value="ECO:0007669"/>
    <property type="project" value="UniProtKB-KW"/>
</dbReference>
<dbReference type="GO" id="GO:0005886">
    <property type="term" value="C:plasma membrane"/>
    <property type="evidence" value="ECO:0007669"/>
    <property type="project" value="UniProtKB-SubCell"/>
</dbReference>
<dbReference type="InterPro" id="IPR014710">
    <property type="entry name" value="RmlC-like_jellyroll"/>
</dbReference>
<evidence type="ECO:0000256" key="13">
    <source>
        <dbReference type="SAM" id="Phobius"/>
    </source>
</evidence>
<dbReference type="GO" id="GO:0010960">
    <property type="term" value="P:magnesium ion homeostasis"/>
    <property type="evidence" value="ECO:0007669"/>
    <property type="project" value="InterPro"/>
</dbReference>
<dbReference type="AlphaFoldDB" id="A0A6V7GX43"/>
<dbReference type="PANTHER" id="PTHR12064">
    <property type="entry name" value="METAL TRANSPORTER CNNM"/>
    <property type="match status" value="1"/>
</dbReference>
<evidence type="ECO:0000256" key="8">
    <source>
        <dbReference type="ARBA" id="ARBA00023065"/>
    </source>
</evidence>
<feature type="transmembrane region" description="Helical" evidence="13">
    <location>
        <begin position="433"/>
        <end position="453"/>
    </location>
</feature>
<comment type="caution">
    <text evidence="16">The sequence shown here is derived from an EMBL/GenBank/DDBJ whole genome shotgun (WGS) entry which is preliminary data.</text>
</comment>
<dbReference type="Pfam" id="PF25562">
    <property type="entry name" value="CNBH_CNNM2_C"/>
    <property type="match status" value="1"/>
</dbReference>
<gene>
    <name evidence="16" type="ORF">MHI_LOCUS84312</name>
</gene>
<feature type="transmembrane region" description="Helical" evidence="13">
    <location>
        <begin position="376"/>
        <end position="397"/>
    </location>
</feature>
<keyword evidence="6" id="KW-0677">Repeat</keyword>
<evidence type="ECO:0008006" key="18">
    <source>
        <dbReference type="Google" id="ProtNLM"/>
    </source>
</evidence>
<feature type="compositionally biased region" description="Low complexity" evidence="12">
    <location>
        <begin position="906"/>
        <end position="924"/>
    </location>
</feature>
<comment type="similarity">
    <text evidence="2">Belongs to the ACDP family.</text>
</comment>
<evidence type="ECO:0000313" key="16">
    <source>
        <dbReference type="EMBL" id="CAD1468894.1"/>
    </source>
</evidence>
<dbReference type="InterPro" id="IPR045095">
    <property type="entry name" value="ACDP"/>
</dbReference>
<dbReference type="PANTHER" id="PTHR12064:SF94">
    <property type="entry name" value="UNEXTENDED PROTEIN"/>
    <property type="match status" value="1"/>
</dbReference>
<protein>
    <recommendedName>
        <fullName evidence="18">CNNM transmembrane domain-containing protein</fullName>
    </recommendedName>
</protein>
<dbReference type="CDD" id="cd04590">
    <property type="entry name" value="CBS_pair_CorC_HlyC_assoc"/>
    <property type="match status" value="1"/>
</dbReference>
<evidence type="ECO:0000256" key="6">
    <source>
        <dbReference type="ARBA" id="ARBA00022737"/>
    </source>
</evidence>
<dbReference type="InterPro" id="IPR002550">
    <property type="entry name" value="CNNM"/>
</dbReference>
<evidence type="ECO:0000256" key="5">
    <source>
        <dbReference type="ARBA" id="ARBA00022692"/>
    </source>
</evidence>
<evidence type="ECO:0000256" key="2">
    <source>
        <dbReference type="ARBA" id="ARBA00010484"/>
    </source>
</evidence>